<dbReference type="Proteomes" id="UP000503447">
    <property type="component" value="Chromosome"/>
</dbReference>
<proteinExistence type="predicted"/>
<dbReference type="Gene3D" id="1.25.40.10">
    <property type="entry name" value="Tetratricopeptide repeat domain"/>
    <property type="match status" value="1"/>
</dbReference>
<dbReference type="RefSeq" id="WP_171470459.1">
    <property type="nucleotide sequence ID" value="NZ_CP053452.2"/>
</dbReference>
<evidence type="ECO:0000313" key="1">
    <source>
        <dbReference type="EMBL" id="QJW94469.1"/>
    </source>
</evidence>
<evidence type="ECO:0000313" key="2">
    <source>
        <dbReference type="Proteomes" id="UP000503447"/>
    </source>
</evidence>
<dbReference type="EMBL" id="CP053452">
    <property type="protein sequence ID" value="QJW94469.1"/>
    <property type="molecule type" value="Genomic_DNA"/>
</dbReference>
<dbReference type="AlphaFoldDB" id="A0A6M5YK80"/>
<sequence length="330" mass="36418">MYGTPDPARVWIEWGALLSDAGRPRDAAEVLEAGWKLFPDQPLPLYLSGRALLAAGDTKEGEHRVGLSHWVSLGNEKVRGRFLDELVRRGEAAAIRREVALILKACWSRDHFFGNVMNQCARGAALVGDFAVAETCGQRSLLVVMRNPGVYFVDPASYLNVPHDLLVFHTRALLSAGKVGEAMAAARAVLTVTPGHLDFVTGMVPELDRRGKKKDADELFDRAWAAYRTLLADYPDSPSARHALAVLAGHCRRNLDDGLKYAKAAVAADPLAPAYREALAEVHFRRGERDDALKVMRALADESPRSALYRRQLARYRTAGFDSPWPYTAE</sequence>
<dbReference type="KEGG" id="ftj:FTUN_1989"/>
<dbReference type="SUPFAM" id="SSF48452">
    <property type="entry name" value="TPR-like"/>
    <property type="match status" value="1"/>
</dbReference>
<dbReference type="Pfam" id="PF13432">
    <property type="entry name" value="TPR_16"/>
    <property type="match status" value="2"/>
</dbReference>
<keyword evidence="2" id="KW-1185">Reference proteome</keyword>
<reference evidence="2" key="1">
    <citation type="submission" date="2020-05" db="EMBL/GenBank/DDBJ databases">
        <title>Frigoriglobus tundricola gen. nov., sp. nov., a psychrotolerant cellulolytic planctomycete of the family Gemmataceae with two divergent copies of 16S rRNA gene.</title>
        <authorList>
            <person name="Kulichevskaya I.S."/>
            <person name="Ivanova A.A."/>
            <person name="Naumoff D.G."/>
            <person name="Beletsky A.V."/>
            <person name="Rijpstra W.I.C."/>
            <person name="Sinninghe Damste J.S."/>
            <person name="Mardanov A.V."/>
            <person name="Ravin N.V."/>
            <person name="Dedysh S.N."/>
        </authorList>
    </citation>
    <scope>NUCLEOTIDE SEQUENCE [LARGE SCALE GENOMIC DNA]</scope>
    <source>
        <strain evidence="2">PL17</strain>
    </source>
</reference>
<protein>
    <recommendedName>
        <fullName evidence="3">Tetratricopeptide repeat protein</fullName>
    </recommendedName>
</protein>
<accession>A0A6M5YK80</accession>
<evidence type="ECO:0008006" key="3">
    <source>
        <dbReference type="Google" id="ProtNLM"/>
    </source>
</evidence>
<dbReference type="InterPro" id="IPR011990">
    <property type="entry name" value="TPR-like_helical_dom_sf"/>
</dbReference>
<gene>
    <name evidence="1" type="ORF">FTUN_1989</name>
</gene>
<name>A0A6M5YK80_9BACT</name>
<organism evidence="1 2">
    <name type="scientific">Frigoriglobus tundricola</name>
    <dbReference type="NCBI Taxonomy" id="2774151"/>
    <lineage>
        <taxon>Bacteria</taxon>
        <taxon>Pseudomonadati</taxon>
        <taxon>Planctomycetota</taxon>
        <taxon>Planctomycetia</taxon>
        <taxon>Gemmatales</taxon>
        <taxon>Gemmataceae</taxon>
        <taxon>Frigoriglobus</taxon>
    </lineage>
</organism>